<name>A0A085WNG6_9BACT</name>
<evidence type="ECO:0000313" key="3">
    <source>
        <dbReference type="Proteomes" id="UP000028725"/>
    </source>
</evidence>
<dbReference type="Pfam" id="PF20282">
    <property type="entry name" value="CTD6"/>
    <property type="match status" value="1"/>
</dbReference>
<proteinExistence type="predicted"/>
<reference evidence="2 3" key="1">
    <citation type="submission" date="2014-04" db="EMBL/GenBank/DDBJ databases">
        <title>Genome assembly of Hyalangium minutum DSM 14724.</title>
        <authorList>
            <person name="Sharma G."/>
            <person name="Subramanian S."/>
        </authorList>
    </citation>
    <scope>NUCLEOTIDE SEQUENCE [LARGE SCALE GENOMIC DNA]</scope>
    <source>
        <strain evidence="2 3">DSM 14724</strain>
    </source>
</reference>
<dbReference type="AlphaFoldDB" id="A0A085WNG6"/>
<evidence type="ECO:0000313" key="2">
    <source>
        <dbReference type="EMBL" id="KFE69229.1"/>
    </source>
</evidence>
<protein>
    <recommendedName>
        <fullName evidence="1">ABC-three component systems C-terminal domain-containing protein</fullName>
    </recommendedName>
</protein>
<dbReference type="InterPro" id="IPR046914">
    <property type="entry name" value="ABC-3C_CTD6"/>
</dbReference>
<dbReference type="OrthoDB" id="3242664at2"/>
<dbReference type="RefSeq" id="WP_157232000.1">
    <property type="nucleotide sequence ID" value="NZ_JMCB01000005.1"/>
</dbReference>
<organism evidence="2 3">
    <name type="scientific">Hyalangium minutum</name>
    <dbReference type="NCBI Taxonomy" id="394096"/>
    <lineage>
        <taxon>Bacteria</taxon>
        <taxon>Pseudomonadati</taxon>
        <taxon>Myxococcota</taxon>
        <taxon>Myxococcia</taxon>
        <taxon>Myxococcales</taxon>
        <taxon>Cystobacterineae</taxon>
        <taxon>Archangiaceae</taxon>
        <taxon>Hyalangium</taxon>
    </lineage>
</organism>
<keyword evidence="3" id="KW-1185">Reference proteome</keyword>
<sequence>MALKTKPLPNLTPSASTLSPDVAAAGPVVPPLERLRHMSAATWEDLVLEWVHSLKKKYARVEKHASSGDLGLDVIAFESATADDPWDNYQCKHYDHALAPSDVWIELGKLVFYTFSGEYSVPRSYRFVAPQGAGNMLSKLLRKPEEVRAGLLDAWDKHCRTKITSTREIVLDDGLKRHIDGFNFSIVTAVSPLTLIEEHRKTPWYVARFGGGLPERGAPPAPPTGVGSHETNYVRALLDAYEHRLGVTLTSPTDLVHQELGDHFFRSRREFYSAESLREFSRDNVPHGTFEDLLDEIHSGVVDVEQAGHTDAVARVLAVVQHAKGLQITSNALITRTRTSDRGGMCHQLANDLRLRWRR</sequence>
<feature type="domain" description="ABC-three component systems C-terminal" evidence="1">
    <location>
        <begin position="230"/>
        <end position="357"/>
    </location>
</feature>
<accession>A0A085WNG6</accession>
<dbReference type="STRING" id="394096.DB31_7131"/>
<dbReference type="Proteomes" id="UP000028725">
    <property type="component" value="Unassembled WGS sequence"/>
</dbReference>
<evidence type="ECO:0000259" key="1">
    <source>
        <dbReference type="Pfam" id="PF20282"/>
    </source>
</evidence>
<comment type="caution">
    <text evidence="2">The sequence shown here is derived from an EMBL/GenBank/DDBJ whole genome shotgun (WGS) entry which is preliminary data.</text>
</comment>
<gene>
    <name evidence="2" type="ORF">DB31_7131</name>
</gene>
<dbReference type="EMBL" id="JMCB01000005">
    <property type="protein sequence ID" value="KFE69229.1"/>
    <property type="molecule type" value="Genomic_DNA"/>
</dbReference>